<feature type="region of interest" description="Disordered" evidence="3">
    <location>
        <begin position="190"/>
        <end position="241"/>
    </location>
</feature>
<dbReference type="OMA" id="RAQYIYN"/>
<evidence type="ECO:0000313" key="6">
    <source>
        <dbReference type="Proteomes" id="UP000594263"/>
    </source>
</evidence>
<dbReference type="GO" id="GO:0004439">
    <property type="term" value="F:phosphatidylinositol-4,5-bisphosphate 5-phosphatase activity"/>
    <property type="evidence" value="ECO:0007669"/>
    <property type="project" value="TreeGrafter"/>
</dbReference>
<keyword evidence="6" id="KW-1185">Reference proteome</keyword>
<organism evidence="5 6">
    <name type="scientific">Kalanchoe fedtschenkoi</name>
    <name type="common">Lavender scallops</name>
    <name type="synonym">South American air plant</name>
    <dbReference type="NCBI Taxonomy" id="63787"/>
    <lineage>
        <taxon>Eukaryota</taxon>
        <taxon>Viridiplantae</taxon>
        <taxon>Streptophyta</taxon>
        <taxon>Embryophyta</taxon>
        <taxon>Tracheophyta</taxon>
        <taxon>Spermatophyta</taxon>
        <taxon>Magnoliopsida</taxon>
        <taxon>eudicotyledons</taxon>
        <taxon>Gunneridae</taxon>
        <taxon>Pentapetalae</taxon>
        <taxon>Saxifragales</taxon>
        <taxon>Crassulaceae</taxon>
        <taxon>Kalanchoe</taxon>
    </lineage>
</organism>
<dbReference type="FunFam" id="3.60.10.10:FF:000038">
    <property type="entry name" value="type IV inositol polyphosphate 5-phosphatase 3"/>
    <property type="match status" value="1"/>
</dbReference>
<dbReference type="Gramene" id="Kaladp0040s0488.1.v1.1">
    <property type="protein sequence ID" value="Kaladp0040s0488.1.v1.1"/>
    <property type="gene ID" value="Kaladp0040s0488.v1.1"/>
</dbReference>
<dbReference type="InterPro" id="IPR045849">
    <property type="entry name" value="IP5P_plant"/>
</dbReference>
<dbReference type="InterPro" id="IPR036691">
    <property type="entry name" value="Endo/exonu/phosph_ase_sf"/>
</dbReference>
<dbReference type="AlphaFoldDB" id="A0A7N0TNE7"/>
<name>A0A7N0TNE7_KALFE</name>
<dbReference type="InterPro" id="IPR000300">
    <property type="entry name" value="IPPc"/>
</dbReference>
<reference evidence="5" key="1">
    <citation type="submission" date="2021-01" db="UniProtKB">
        <authorList>
            <consortium name="EnsemblPlants"/>
        </authorList>
    </citation>
    <scope>IDENTIFICATION</scope>
</reference>
<feature type="domain" description="Inositol polyphosphate-related phosphatase" evidence="4">
    <location>
        <begin position="306"/>
        <end position="613"/>
    </location>
</feature>
<dbReference type="Proteomes" id="UP000594263">
    <property type="component" value="Unplaced"/>
</dbReference>
<dbReference type="EnsemblPlants" id="Kaladp0040s0488.1.v1.1">
    <property type="protein sequence ID" value="Kaladp0040s0488.1.v1.1"/>
    <property type="gene ID" value="Kaladp0040s0488.v1.1"/>
</dbReference>
<dbReference type="GO" id="GO:0034485">
    <property type="term" value="F:phosphatidylinositol-3,4,5-trisphosphate 5-phosphatase activity"/>
    <property type="evidence" value="ECO:0007669"/>
    <property type="project" value="TreeGrafter"/>
</dbReference>
<dbReference type="SMART" id="SM00128">
    <property type="entry name" value="IPPc"/>
    <property type="match status" value="1"/>
</dbReference>
<dbReference type="Gene3D" id="3.60.10.10">
    <property type="entry name" value="Endonuclease/exonuclease/phosphatase"/>
    <property type="match status" value="2"/>
</dbReference>
<comment type="similarity">
    <text evidence="1">Belongs to the inositol polyphosphate 5-phosphatase family.</text>
</comment>
<dbReference type="SUPFAM" id="SSF56219">
    <property type="entry name" value="DNase I-like"/>
    <property type="match status" value="1"/>
</dbReference>
<dbReference type="GO" id="GO:0046856">
    <property type="term" value="P:phosphatidylinositol dephosphorylation"/>
    <property type="evidence" value="ECO:0007669"/>
    <property type="project" value="InterPro"/>
</dbReference>
<evidence type="ECO:0000256" key="1">
    <source>
        <dbReference type="ARBA" id="ARBA00010768"/>
    </source>
</evidence>
<dbReference type="PANTHER" id="PTHR45666">
    <property type="entry name" value="TYPE IV INOSITOL POLYPHOSPHATE 5-PHOSPHATASE 9"/>
    <property type="match status" value="1"/>
</dbReference>
<evidence type="ECO:0000256" key="2">
    <source>
        <dbReference type="ARBA" id="ARBA00022801"/>
    </source>
</evidence>
<proteinExistence type="inferred from homology"/>
<feature type="compositionally biased region" description="Acidic residues" evidence="3">
    <location>
        <begin position="213"/>
        <end position="226"/>
    </location>
</feature>
<accession>A0A7N0TNE7</accession>
<keyword evidence="2" id="KW-0378">Hydrolase</keyword>
<evidence type="ECO:0000259" key="4">
    <source>
        <dbReference type="SMART" id="SM00128"/>
    </source>
</evidence>
<sequence length="654" mass="75182">MKPPPHSTHPHHQQEKSWAELCCCDYLQLFWPRVVVRKWLNISAKESDYSADTEDEDFTASESETDDCILLARESRFKNDMGGGVLTDFNDNFCRGRRRNSETFRTQYINAKELKVCVGTWNIGGKVPPDDLDVDDWIDIREPADIYVFGFQEVVPLNAGNIFGVEDNRPTLKWENIIRETLSRIRCSKPDIKSYSDPPSPSKFKPSEGMTALEDEMEIETESGGDEEIHPVDDTDDFDENNSVSAIPENTTMNAIGLRADNFVLHRQFSHSKILSRLSHCQTEDDFGKLESSVIQHNRALTKQFSGTESIVFSWPEPPLDLLGQHVERSKSFKSVKALKSFKSYNSLKSIRVDGCGIQPEIALLEDIDLEFLMKRKRRSPYVRIVSKQMVGIFLTIWVRRSLRRHIQNLKVSTVGVGAMGYIGNKGSVSVSMSIYQTLFCFICSHLTSGEREVDQLKRNSDVQEIHRRTQFHSITKMGLPRKILDHEKIIWLGDLNYRLNVPYEKAQELISRCDWSKLLDKDQLLQEFRRGRAFDGWKEGILTFPPTYKYELYSDKYVGEGSKGGKRTPAWCDRILSYGKGLRLVDYRRSELTLSDHRPVTATYIAEVEVFSPRRLQRALTFTEAEVEDQEVLEKMVIQVGMSHLRLGEVFDT</sequence>
<evidence type="ECO:0000313" key="5">
    <source>
        <dbReference type="EnsemblPlants" id="Kaladp0040s0488.1.v1.1"/>
    </source>
</evidence>
<dbReference type="GO" id="GO:0004445">
    <property type="term" value="F:inositol-polyphosphate 5-phosphatase activity"/>
    <property type="evidence" value="ECO:0007669"/>
    <property type="project" value="InterPro"/>
</dbReference>
<dbReference type="PANTHER" id="PTHR45666:SF5">
    <property type="entry name" value="TYPE IV INOSITOL POLYPHOSPHATE 5-PHOSPHATASE 3"/>
    <property type="match status" value="1"/>
</dbReference>
<dbReference type="FunFam" id="3.60.10.10:FF:000014">
    <property type="entry name" value="Type I inositol polyphosphate 5-phosphatase 1"/>
    <property type="match status" value="1"/>
</dbReference>
<dbReference type="Pfam" id="PF22669">
    <property type="entry name" value="Exo_endo_phos2"/>
    <property type="match status" value="2"/>
</dbReference>
<evidence type="ECO:0000256" key="3">
    <source>
        <dbReference type="SAM" id="MobiDB-lite"/>
    </source>
</evidence>
<protein>
    <recommendedName>
        <fullName evidence="4">Inositol polyphosphate-related phosphatase domain-containing protein</fullName>
    </recommendedName>
</protein>